<dbReference type="Proteomes" id="UP000014680">
    <property type="component" value="Unassembled WGS sequence"/>
</dbReference>
<name>A0A0A1UFP0_ENTIV</name>
<organism evidence="1 2">
    <name type="scientific">Entamoeba invadens IP1</name>
    <dbReference type="NCBI Taxonomy" id="370355"/>
    <lineage>
        <taxon>Eukaryota</taxon>
        <taxon>Amoebozoa</taxon>
        <taxon>Evosea</taxon>
        <taxon>Archamoebae</taxon>
        <taxon>Mastigamoebida</taxon>
        <taxon>Entamoebidae</taxon>
        <taxon>Entamoeba</taxon>
    </lineage>
</organism>
<sequence>YSYATAAVHDYTLNIPPSLYTIERSNNSIIFQIYEVHRPIEYLQAGTILYFKNEDDLFLLPSAFNHAHLRAININGDSVTFPKTNFQNFQKNFHIAATSFFKNLKMSDCSFQRNNQISDVNDNSTKTPFLMWYFFSFKNNVPHMVNNKNLTFTTISNNSKTSILIVNPAASLLSQESKEIMFEAKVNFRPVNLSVQTVIMSDINKFGAPNAVFKIVENMTTKVFYENNTIFVRAAFDKQNYDFANVIVLSYVANIGDTLIVLNTKLIPLDNNTKNCDNTYDCENTECTVDNTSLDVGTRKWIRGCEPQCGTCRDGFLCNTMGMCQKETNLNLRNEGYINMVVLSFCIVSLFLI</sequence>
<gene>
    <name evidence="1" type="ORF">EIN_421150</name>
</gene>
<accession>A0A0A1UFP0</accession>
<evidence type="ECO:0000313" key="2">
    <source>
        <dbReference type="Proteomes" id="UP000014680"/>
    </source>
</evidence>
<dbReference type="KEGG" id="eiv:EIN_421150"/>
<dbReference type="VEuPathDB" id="AmoebaDB:EIN_421150"/>
<protein>
    <submittedName>
        <fullName evidence="1">Uncharacterized protein</fullName>
    </submittedName>
</protein>
<dbReference type="RefSeq" id="XP_004258587.1">
    <property type="nucleotide sequence ID" value="XM_004258539.1"/>
</dbReference>
<dbReference type="AlphaFoldDB" id="A0A0A1UFP0"/>
<feature type="non-terminal residue" evidence="1">
    <location>
        <position position="1"/>
    </location>
</feature>
<dbReference type="EMBL" id="KB206425">
    <property type="protein sequence ID" value="ELP91816.1"/>
    <property type="molecule type" value="Genomic_DNA"/>
</dbReference>
<reference evidence="1 2" key="1">
    <citation type="submission" date="2012-10" db="EMBL/GenBank/DDBJ databases">
        <authorList>
            <person name="Zafar N."/>
            <person name="Inman J."/>
            <person name="Hall N."/>
            <person name="Lorenzi H."/>
            <person name="Caler E."/>
        </authorList>
    </citation>
    <scope>NUCLEOTIDE SEQUENCE [LARGE SCALE GENOMIC DNA]</scope>
    <source>
        <strain evidence="1 2">IP1</strain>
    </source>
</reference>
<proteinExistence type="predicted"/>
<evidence type="ECO:0000313" key="1">
    <source>
        <dbReference type="EMBL" id="ELP91816.1"/>
    </source>
</evidence>
<keyword evidence="2" id="KW-1185">Reference proteome</keyword>
<dbReference type="GeneID" id="14890809"/>